<reference evidence="5 6" key="1">
    <citation type="submission" date="2018-02" db="EMBL/GenBank/DDBJ databases">
        <title>Genomic Encyclopedia of Archaeal and Bacterial Type Strains, Phase II (KMG-II): from individual species to whole genera.</title>
        <authorList>
            <person name="Goeker M."/>
        </authorList>
    </citation>
    <scope>NUCLEOTIDE SEQUENCE [LARGE SCALE GENOMIC DNA]</scope>
    <source>
        <strain evidence="5 6">DSM 22857</strain>
    </source>
</reference>
<dbReference type="SUPFAM" id="SSF50891">
    <property type="entry name" value="Cyclophilin-like"/>
    <property type="match status" value="1"/>
</dbReference>
<evidence type="ECO:0000259" key="4">
    <source>
        <dbReference type="SMART" id="SM00796"/>
    </source>
</evidence>
<name>A0A2S6IG13_9ACTN</name>
<dbReference type="AlphaFoldDB" id="A0A2S6IG13"/>
<feature type="domain" description="Carboxyltransferase" evidence="4">
    <location>
        <begin position="1"/>
        <end position="191"/>
    </location>
</feature>
<keyword evidence="2" id="KW-0378">Hydrolase</keyword>
<dbReference type="SMART" id="SM00796">
    <property type="entry name" value="AHS1"/>
    <property type="match status" value="1"/>
</dbReference>
<keyword evidence="6" id="KW-1185">Reference proteome</keyword>
<proteinExistence type="predicted"/>
<evidence type="ECO:0000256" key="1">
    <source>
        <dbReference type="ARBA" id="ARBA00022741"/>
    </source>
</evidence>
<dbReference type="Proteomes" id="UP000239485">
    <property type="component" value="Unassembled WGS sequence"/>
</dbReference>
<dbReference type="InterPro" id="IPR003833">
    <property type="entry name" value="CT_C_D"/>
</dbReference>
<dbReference type="InterPro" id="IPR010016">
    <property type="entry name" value="PxpB"/>
</dbReference>
<dbReference type="InterPro" id="IPR029000">
    <property type="entry name" value="Cyclophilin-like_dom_sf"/>
</dbReference>
<dbReference type="SUPFAM" id="SSF160467">
    <property type="entry name" value="PH0987 N-terminal domain-like"/>
    <property type="match status" value="1"/>
</dbReference>
<evidence type="ECO:0000256" key="2">
    <source>
        <dbReference type="ARBA" id="ARBA00022801"/>
    </source>
</evidence>
<dbReference type="EMBL" id="PTJD01000011">
    <property type="protein sequence ID" value="PPK93126.1"/>
    <property type="molecule type" value="Genomic_DNA"/>
</dbReference>
<evidence type="ECO:0000313" key="6">
    <source>
        <dbReference type="Proteomes" id="UP000239485"/>
    </source>
</evidence>
<dbReference type="Gene3D" id="3.30.1360.40">
    <property type="match status" value="1"/>
</dbReference>
<dbReference type="PANTHER" id="PTHR34698">
    <property type="entry name" value="5-OXOPROLINASE SUBUNIT B"/>
    <property type="match status" value="1"/>
</dbReference>
<sequence length="207" mass="20567">MLPCGDAALLVELGSLPAALALHADLAAAPPPGVVDVVPAARTVLVRTAPGADLAALAGLLAGRAAPTGAAAAPAPAPAVELRVVYDGEDLAEVGELTGLGAAGVVAAHTASTWTTAFTGFAPGFGYLTGGDPRLHVPRRSSPRTRVPAGSVALAGEFSGVYPRTSPGGWQLIGTCDAVLFDPDRDPPALLRPGTRVRFTDAGTAAP</sequence>
<organism evidence="5 6">
    <name type="scientific">Kineococcus xinjiangensis</name>
    <dbReference type="NCBI Taxonomy" id="512762"/>
    <lineage>
        <taxon>Bacteria</taxon>
        <taxon>Bacillati</taxon>
        <taxon>Actinomycetota</taxon>
        <taxon>Actinomycetes</taxon>
        <taxon>Kineosporiales</taxon>
        <taxon>Kineosporiaceae</taxon>
        <taxon>Kineococcus</taxon>
    </lineage>
</organism>
<dbReference type="GO" id="GO:0005524">
    <property type="term" value="F:ATP binding"/>
    <property type="evidence" value="ECO:0007669"/>
    <property type="project" value="UniProtKB-KW"/>
</dbReference>
<dbReference type="GO" id="GO:0016787">
    <property type="term" value="F:hydrolase activity"/>
    <property type="evidence" value="ECO:0007669"/>
    <property type="project" value="UniProtKB-KW"/>
</dbReference>
<keyword evidence="1" id="KW-0547">Nucleotide-binding</keyword>
<dbReference type="Pfam" id="PF02682">
    <property type="entry name" value="CT_C_D"/>
    <property type="match status" value="1"/>
</dbReference>
<evidence type="ECO:0000313" key="5">
    <source>
        <dbReference type="EMBL" id="PPK93126.1"/>
    </source>
</evidence>
<accession>A0A2S6IG13</accession>
<dbReference type="Gene3D" id="2.40.100.10">
    <property type="entry name" value="Cyclophilin-like"/>
    <property type="match status" value="1"/>
</dbReference>
<gene>
    <name evidence="5" type="ORF">CLV92_11143</name>
</gene>
<dbReference type="PANTHER" id="PTHR34698:SF2">
    <property type="entry name" value="5-OXOPROLINASE SUBUNIT B"/>
    <property type="match status" value="1"/>
</dbReference>
<evidence type="ECO:0000256" key="3">
    <source>
        <dbReference type="ARBA" id="ARBA00022840"/>
    </source>
</evidence>
<keyword evidence="3" id="KW-0067">ATP-binding</keyword>
<protein>
    <submittedName>
        <fullName evidence="5">KipI family sensor histidine kinase inhibitor</fullName>
    </submittedName>
</protein>
<comment type="caution">
    <text evidence="5">The sequence shown here is derived from an EMBL/GenBank/DDBJ whole genome shotgun (WGS) entry which is preliminary data.</text>
</comment>